<dbReference type="RefSeq" id="XP_026612270.1">
    <property type="nucleotide sequence ID" value="XM_026757288.1"/>
</dbReference>
<protein>
    <recommendedName>
        <fullName evidence="7">FAD-binding PCMH-type domain-containing protein</fullName>
    </recommendedName>
</protein>
<dbReference type="InterPro" id="IPR006094">
    <property type="entry name" value="Oxid_FAD_bind_N"/>
</dbReference>
<evidence type="ECO:0000256" key="5">
    <source>
        <dbReference type="ARBA" id="ARBA00023002"/>
    </source>
</evidence>
<evidence type="ECO:0000313" key="8">
    <source>
        <dbReference type="EMBL" id="RHZ49215.1"/>
    </source>
</evidence>
<reference evidence="8" key="1">
    <citation type="submission" date="2018-08" db="EMBL/GenBank/DDBJ databases">
        <title>Draft genome sequence of azole-resistant Aspergillus thermomutatus (Neosartorya pseudofischeri) strain HMR AF 39, isolated from a human nasal aspirate.</title>
        <authorList>
            <person name="Parent-Michaud M."/>
            <person name="Dufresne P.J."/>
            <person name="Fournier E."/>
            <person name="Martineau C."/>
            <person name="Moreira S."/>
            <person name="Perkins V."/>
            <person name="De Repentigny L."/>
            <person name="Dufresne S.F."/>
        </authorList>
    </citation>
    <scope>NUCLEOTIDE SEQUENCE [LARGE SCALE GENOMIC DNA]</scope>
    <source>
        <strain evidence="8">HMR AF 39</strain>
    </source>
</reference>
<dbReference type="InterPro" id="IPR050416">
    <property type="entry name" value="FAD-linked_Oxidoreductase"/>
</dbReference>
<evidence type="ECO:0000313" key="9">
    <source>
        <dbReference type="Proteomes" id="UP000215305"/>
    </source>
</evidence>
<gene>
    <name evidence="8" type="ORF">CDV56_103669</name>
</gene>
<feature type="chain" id="PRO_5017287825" description="FAD-binding PCMH-type domain-containing protein" evidence="6">
    <location>
        <begin position="24"/>
        <end position="493"/>
    </location>
</feature>
<dbReference type="PROSITE" id="PS51387">
    <property type="entry name" value="FAD_PCMH"/>
    <property type="match status" value="1"/>
</dbReference>
<dbReference type="VEuPathDB" id="FungiDB:CDV56_103669"/>
<feature type="signal peptide" evidence="6">
    <location>
        <begin position="1"/>
        <end position="23"/>
    </location>
</feature>
<dbReference type="AlphaFoldDB" id="A0A397GDW0"/>
<evidence type="ECO:0000259" key="7">
    <source>
        <dbReference type="PROSITE" id="PS51387"/>
    </source>
</evidence>
<evidence type="ECO:0000256" key="2">
    <source>
        <dbReference type="ARBA" id="ARBA00022630"/>
    </source>
</evidence>
<dbReference type="InterPro" id="IPR012951">
    <property type="entry name" value="BBE"/>
</dbReference>
<dbReference type="Pfam" id="PF01565">
    <property type="entry name" value="FAD_binding_4"/>
    <property type="match status" value="1"/>
</dbReference>
<dbReference type="Proteomes" id="UP000215305">
    <property type="component" value="Unassembled WGS sequence"/>
</dbReference>
<keyword evidence="9" id="KW-1185">Reference proteome</keyword>
<name>A0A397GDW0_ASPTH</name>
<evidence type="ECO:0000256" key="3">
    <source>
        <dbReference type="ARBA" id="ARBA00022729"/>
    </source>
</evidence>
<keyword evidence="3 6" id="KW-0732">Signal</keyword>
<sequence length="493" mass="54107">MQYNPLFALALVPFVISNFLTEATSNIGSDDNNLIAIFRPVLTPGAQIFLLSDSDYDNNVMPRWSTFKDPSYVATIKPATEEDVQAIVSTATSHNITFFATGGGHGVKLDFDNVQNAVNIELSNLKSVDLDLENDLVTIGPGVENSLLYDLLSSVGKETALTTERCINTIGPTLGGGLGALYGLRGPLVDSLVSARLVTASGDVVTVSSSENRDLFWAIRGAGANFGIVTSATYKIYDQTNGGMGVSAEFAFSPAANRSLFDLMESMNDKYPPELAGGIAVSYNHTTSEPTIEWNFQFTGSNEAAQPWLDKLQALGPIKTNIRNVPWHRRDEPDSPYCARGDHRMIYNLNLKRTDATTLQFYFESVADFSAENPWFECVLMFERQATDAALAVPIRERGVGPWRDSKINANFVVKIPSQEYDEAVDAFLRPTREQFQATMGFDTLRVYVNEALGDEGPAAWYGQHNLPRLVALKQRWDPNNQFGAGAPIPLSL</sequence>
<dbReference type="GO" id="GO:0016491">
    <property type="term" value="F:oxidoreductase activity"/>
    <property type="evidence" value="ECO:0007669"/>
    <property type="project" value="UniProtKB-KW"/>
</dbReference>
<keyword evidence="4" id="KW-0274">FAD</keyword>
<dbReference type="GeneID" id="38125643"/>
<dbReference type="Gene3D" id="3.30.465.10">
    <property type="match status" value="1"/>
</dbReference>
<evidence type="ECO:0000256" key="4">
    <source>
        <dbReference type="ARBA" id="ARBA00022827"/>
    </source>
</evidence>
<dbReference type="PANTHER" id="PTHR42973:SF32">
    <property type="entry name" value="FAD-LINKED OXIDOREDUCTASE AFOF"/>
    <property type="match status" value="1"/>
</dbReference>
<dbReference type="InterPro" id="IPR016166">
    <property type="entry name" value="FAD-bd_PCMH"/>
</dbReference>
<comment type="caution">
    <text evidence="8">The sequence shown here is derived from an EMBL/GenBank/DDBJ whole genome shotgun (WGS) entry which is preliminary data.</text>
</comment>
<dbReference type="InterPro" id="IPR016169">
    <property type="entry name" value="FAD-bd_PCMH_sub2"/>
</dbReference>
<keyword evidence="2" id="KW-0285">Flavoprotein</keyword>
<keyword evidence="5" id="KW-0560">Oxidoreductase</keyword>
<dbReference type="SUPFAM" id="SSF56176">
    <property type="entry name" value="FAD-binding/transporter-associated domain-like"/>
    <property type="match status" value="1"/>
</dbReference>
<accession>A0A397GDW0</accession>
<dbReference type="STRING" id="41047.A0A397GDW0"/>
<proteinExistence type="inferred from homology"/>
<dbReference type="EMBL" id="NKHU02000182">
    <property type="protein sequence ID" value="RHZ49215.1"/>
    <property type="molecule type" value="Genomic_DNA"/>
</dbReference>
<organism evidence="8 9">
    <name type="scientific">Aspergillus thermomutatus</name>
    <name type="common">Neosartorya pseudofischeri</name>
    <dbReference type="NCBI Taxonomy" id="41047"/>
    <lineage>
        <taxon>Eukaryota</taxon>
        <taxon>Fungi</taxon>
        <taxon>Dikarya</taxon>
        <taxon>Ascomycota</taxon>
        <taxon>Pezizomycotina</taxon>
        <taxon>Eurotiomycetes</taxon>
        <taxon>Eurotiomycetidae</taxon>
        <taxon>Eurotiales</taxon>
        <taxon>Aspergillaceae</taxon>
        <taxon>Aspergillus</taxon>
        <taxon>Aspergillus subgen. Fumigati</taxon>
    </lineage>
</organism>
<dbReference type="PANTHER" id="PTHR42973">
    <property type="entry name" value="BINDING OXIDOREDUCTASE, PUTATIVE (AFU_ORTHOLOGUE AFUA_1G17690)-RELATED"/>
    <property type="match status" value="1"/>
</dbReference>
<comment type="similarity">
    <text evidence="1">Belongs to the oxygen-dependent FAD-linked oxidoreductase family.</text>
</comment>
<evidence type="ECO:0000256" key="6">
    <source>
        <dbReference type="SAM" id="SignalP"/>
    </source>
</evidence>
<dbReference type="GO" id="GO:0071949">
    <property type="term" value="F:FAD binding"/>
    <property type="evidence" value="ECO:0007669"/>
    <property type="project" value="InterPro"/>
</dbReference>
<dbReference type="Pfam" id="PF08031">
    <property type="entry name" value="BBE"/>
    <property type="match status" value="1"/>
</dbReference>
<feature type="domain" description="FAD-binding PCMH-type" evidence="7">
    <location>
        <begin position="68"/>
        <end position="239"/>
    </location>
</feature>
<dbReference type="Gene3D" id="3.40.462.20">
    <property type="match status" value="1"/>
</dbReference>
<dbReference type="InterPro" id="IPR036318">
    <property type="entry name" value="FAD-bd_PCMH-like_sf"/>
</dbReference>
<evidence type="ECO:0000256" key="1">
    <source>
        <dbReference type="ARBA" id="ARBA00005466"/>
    </source>
</evidence>
<dbReference type="OrthoDB" id="415825at2759"/>